<evidence type="ECO:0000313" key="9">
    <source>
        <dbReference type="Proteomes" id="UP000023152"/>
    </source>
</evidence>
<comment type="caution">
    <text evidence="8">The sequence shown here is derived from an EMBL/GenBank/DDBJ whole genome shotgun (WGS) entry which is preliminary data.</text>
</comment>
<dbReference type="GO" id="GO:0005248">
    <property type="term" value="F:voltage-gated sodium channel activity"/>
    <property type="evidence" value="ECO:0007669"/>
    <property type="project" value="TreeGrafter"/>
</dbReference>
<evidence type="ECO:0000256" key="5">
    <source>
        <dbReference type="SAM" id="Phobius"/>
    </source>
</evidence>
<keyword evidence="4 5" id="KW-0472">Membrane</keyword>
<dbReference type="OrthoDB" id="431720at2759"/>
<sequence length="312" mass="35494">MFFIWAIFGMELFGTVVHNDGYGNYIPFDSNDGISDSINFENFGRSLLVLYRIATNDNWGSILLAVGAQDESCPPNKYLVDSKDGAFKYTCGNFGLAILFFVSFSIFCTLIMVNLFIAVILDTYADNIDFEKRMETLEIANVWVNAWKAKDLKENGRIRGRLSVKKFILTLKESPALVGLLLESLNLRLNIENEKTESTVDYSDVELVKQKSIDLYGKVDFVGIPNPADANVVVTNDHINAIITSRRLRLLCRLIHRGTLEEKLVVFYEDALFAITSLAVGPEFRMLPYETDKYVHLADWWEEQMEETSPTF</sequence>
<dbReference type="AlphaFoldDB" id="X6N6D2"/>
<dbReference type="Pfam" id="PF00520">
    <property type="entry name" value="Ion_trans"/>
    <property type="match status" value="1"/>
</dbReference>
<dbReference type="Proteomes" id="UP000023152">
    <property type="component" value="Unassembled WGS sequence"/>
</dbReference>
<dbReference type="InterPro" id="IPR043203">
    <property type="entry name" value="VGCC_Ca_Na"/>
</dbReference>
<reference evidence="8 9" key="1">
    <citation type="journal article" date="2013" name="Curr. Biol.">
        <title>The Genome of the Foraminiferan Reticulomyxa filosa.</title>
        <authorList>
            <person name="Glockner G."/>
            <person name="Hulsmann N."/>
            <person name="Schleicher M."/>
            <person name="Noegel A.A."/>
            <person name="Eichinger L."/>
            <person name="Gallinger C."/>
            <person name="Pawlowski J."/>
            <person name="Sierra R."/>
            <person name="Euteneuer U."/>
            <person name="Pillet L."/>
            <person name="Moustafa A."/>
            <person name="Platzer M."/>
            <person name="Groth M."/>
            <person name="Szafranski K."/>
            <person name="Schliwa M."/>
        </authorList>
    </citation>
    <scope>NUCLEOTIDE SEQUENCE [LARGE SCALE GENOMIC DNA]</scope>
</reference>
<dbReference type="Gene3D" id="1.10.287.70">
    <property type="match status" value="1"/>
</dbReference>
<proteinExistence type="predicted"/>
<feature type="domain" description="Ion transport" evidence="7">
    <location>
        <begin position="2"/>
        <end position="126"/>
    </location>
</feature>
<evidence type="ECO:0000256" key="2">
    <source>
        <dbReference type="ARBA" id="ARBA00022692"/>
    </source>
</evidence>
<evidence type="ECO:0000256" key="4">
    <source>
        <dbReference type="ARBA" id="ARBA00023136"/>
    </source>
</evidence>
<name>X6N6D2_RETFI</name>
<dbReference type="PANTHER" id="PTHR10037:SF62">
    <property type="entry name" value="SODIUM CHANNEL PROTEIN 60E"/>
    <property type="match status" value="1"/>
</dbReference>
<dbReference type="GO" id="GO:0001518">
    <property type="term" value="C:voltage-gated sodium channel complex"/>
    <property type="evidence" value="ECO:0007669"/>
    <property type="project" value="TreeGrafter"/>
</dbReference>
<organism evidence="8 9">
    <name type="scientific">Reticulomyxa filosa</name>
    <dbReference type="NCBI Taxonomy" id="46433"/>
    <lineage>
        <taxon>Eukaryota</taxon>
        <taxon>Sar</taxon>
        <taxon>Rhizaria</taxon>
        <taxon>Retaria</taxon>
        <taxon>Foraminifera</taxon>
        <taxon>Monothalamids</taxon>
        <taxon>Reticulomyxidae</taxon>
        <taxon>Reticulomyxa</taxon>
    </lineage>
</organism>
<protein>
    <recommendedName>
        <fullName evidence="7">Ion transport domain-containing protein</fullName>
    </recommendedName>
</protein>
<feature type="transmembrane region" description="Helical" evidence="5">
    <location>
        <begin position="96"/>
        <end position="121"/>
    </location>
</feature>
<dbReference type="PANTHER" id="PTHR10037">
    <property type="entry name" value="VOLTAGE-GATED CATION CHANNEL CALCIUM AND SODIUM"/>
    <property type="match status" value="1"/>
</dbReference>
<keyword evidence="9" id="KW-1185">Reference proteome</keyword>
<gene>
    <name evidence="8" type="ORF">RFI_16355</name>
</gene>
<feature type="signal peptide" evidence="6">
    <location>
        <begin position="1"/>
        <end position="18"/>
    </location>
</feature>
<evidence type="ECO:0000256" key="3">
    <source>
        <dbReference type="ARBA" id="ARBA00022989"/>
    </source>
</evidence>
<keyword evidence="3 5" id="KW-1133">Transmembrane helix</keyword>
<feature type="chain" id="PRO_5004975347" description="Ion transport domain-containing protein" evidence="6">
    <location>
        <begin position="19"/>
        <end position="312"/>
    </location>
</feature>
<evidence type="ECO:0000259" key="7">
    <source>
        <dbReference type="Pfam" id="PF00520"/>
    </source>
</evidence>
<dbReference type="EMBL" id="ASPP01012185">
    <property type="protein sequence ID" value="ETO20852.1"/>
    <property type="molecule type" value="Genomic_DNA"/>
</dbReference>
<evidence type="ECO:0000313" key="8">
    <source>
        <dbReference type="EMBL" id="ETO20852.1"/>
    </source>
</evidence>
<keyword evidence="6" id="KW-0732">Signal</keyword>
<comment type="subcellular location">
    <subcellularLocation>
        <location evidence="1">Membrane</location>
        <topology evidence="1">Multi-pass membrane protein</topology>
    </subcellularLocation>
</comment>
<keyword evidence="2 5" id="KW-0812">Transmembrane</keyword>
<accession>X6N6D2</accession>
<dbReference type="InterPro" id="IPR005821">
    <property type="entry name" value="Ion_trans_dom"/>
</dbReference>
<evidence type="ECO:0000256" key="1">
    <source>
        <dbReference type="ARBA" id="ARBA00004141"/>
    </source>
</evidence>
<evidence type="ECO:0000256" key="6">
    <source>
        <dbReference type="SAM" id="SignalP"/>
    </source>
</evidence>